<feature type="transmembrane region" description="Helical" evidence="11">
    <location>
        <begin position="260"/>
        <end position="279"/>
    </location>
</feature>
<dbReference type="PANTHER" id="PTHR43427">
    <property type="entry name" value="CHLORIDE CHANNEL PROTEIN CLC-E"/>
    <property type="match status" value="1"/>
</dbReference>
<evidence type="ECO:0000256" key="5">
    <source>
        <dbReference type="ARBA" id="ARBA00023065"/>
    </source>
</evidence>
<keyword evidence="10" id="KW-0129">CBS domain</keyword>
<dbReference type="SUPFAM" id="SSF81340">
    <property type="entry name" value="Clc chloride channel"/>
    <property type="match status" value="1"/>
</dbReference>
<dbReference type="SUPFAM" id="SSF54631">
    <property type="entry name" value="CBS-domain pair"/>
    <property type="match status" value="1"/>
</dbReference>
<evidence type="ECO:0000256" key="7">
    <source>
        <dbReference type="ARBA" id="ARBA00023173"/>
    </source>
</evidence>
<gene>
    <name evidence="13" type="ORF">OKA04_02160</name>
</gene>
<dbReference type="InterPro" id="IPR001807">
    <property type="entry name" value="ClC"/>
</dbReference>
<comment type="subcellular location">
    <subcellularLocation>
        <location evidence="1">Membrane</location>
        <topology evidence="1">Multi-pass membrane protein</topology>
    </subcellularLocation>
</comment>
<evidence type="ECO:0000256" key="9">
    <source>
        <dbReference type="ARBA" id="ARBA00023303"/>
    </source>
</evidence>
<evidence type="ECO:0000259" key="12">
    <source>
        <dbReference type="PROSITE" id="PS51371"/>
    </source>
</evidence>
<reference evidence="13 14" key="1">
    <citation type="submission" date="2022-10" db="EMBL/GenBank/DDBJ databases">
        <title>Luteolibacter flavescens strain MCCC 1K03193, whole genome shotgun sequencing project.</title>
        <authorList>
            <person name="Zhao G."/>
            <person name="Shen L."/>
        </authorList>
    </citation>
    <scope>NUCLEOTIDE SEQUENCE [LARGE SCALE GENOMIC DNA]</scope>
    <source>
        <strain evidence="13 14">MCCC 1K03193</strain>
    </source>
</reference>
<evidence type="ECO:0000256" key="1">
    <source>
        <dbReference type="ARBA" id="ARBA00004141"/>
    </source>
</evidence>
<evidence type="ECO:0000313" key="13">
    <source>
        <dbReference type="EMBL" id="MCW1883513.1"/>
    </source>
</evidence>
<feature type="domain" description="CBS" evidence="12">
    <location>
        <begin position="445"/>
        <end position="507"/>
    </location>
</feature>
<dbReference type="Pfam" id="PF00571">
    <property type="entry name" value="CBS"/>
    <property type="match status" value="2"/>
</dbReference>
<evidence type="ECO:0000256" key="8">
    <source>
        <dbReference type="ARBA" id="ARBA00023214"/>
    </source>
</evidence>
<dbReference type="PANTHER" id="PTHR43427:SF6">
    <property type="entry name" value="CHLORIDE CHANNEL PROTEIN CLC-E"/>
    <property type="match status" value="1"/>
</dbReference>
<name>A0ABT3FIX8_9BACT</name>
<evidence type="ECO:0000256" key="3">
    <source>
        <dbReference type="ARBA" id="ARBA00022692"/>
    </source>
</evidence>
<dbReference type="Pfam" id="PF00654">
    <property type="entry name" value="Voltage_CLC"/>
    <property type="match status" value="1"/>
</dbReference>
<dbReference type="PRINTS" id="PR00762">
    <property type="entry name" value="CLCHANNEL"/>
</dbReference>
<dbReference type="Gene3D" id="1.10.3080.10">
    <property type="entry name" value="Clc chloride channel"/>
    <property type="match status" value="1"/>
</dbReference>
<comment type="caution">
    <text evidence="13">The sequence shown here is derived from an EMBL/GenBank/DDBJ whole genome shotgun (WGS) entry which is preliminary data.</text>
</comment>
<keyword evidence="6 11" id="KW-0472">Membrane</keyword>
<feature type="transmembrane region" description="Helical" evidence="11">
    <location>
        <begin position="361"/>
        <end position="384"/>
    </location>
</feature>
<feature type="transmembrane region" description="Helical" evidence="11">
    <location>
        <begin position="12"/>
        <end position="36"/>
    </location>
</feature>
<keyword evidence="3 11" id="KW-0812">Transmembrane</keyword>
<feature type="transmembrane region" description="Helical" evidence="11">
    <location>
        <begin position="56"/>
        <end position="75"/>
    </location>
</feature>
<protein>
    <submittedName>
        <fullName evidence="13">Chloride channel protein</fullName>
    </submittedName>
</protein>
<feature type="transmembrane region" description="Helical" evidence="11">
    <location>
        <begin position="228"/>
        <end position="248"/>
    </location>
</feature>
<feature type="transmembrane region" description="Helical" evidence="11">
    <location>
        <begin position="390"/>
        <end position="410"/>
    </location>
</feature>
<evidence type="ECO:0000313" key="14">
    <source>
        <dbReference type="Proteomes" id="UP001207930"/>
    </source>
</evidence>
<dbReference type="Gene3D" id="3.10.580.10">
    <property type="entry name" value="CBS-domain"/>
    <property type="match status" value="2"/>
</dbReference>
<dbReference type="CDD" id="cd02205">
    <property type="entry name" value="CBS_pair_SF"/>
    <property type="match status" value="1"/>
</dbReference>
<evidence type="ECO:0000256" key="6">
    <source>
        <dbReference type="ARBA" id="ARBA00023136"/>
    </source>
</evidence>
<dbReference type="EMBL" id="JAPDDS010000001">
    <property type="protein sequence ID" value="MCW1883513.1"/>
    <property type="molecule type" value="Genomic_DNA"/>
</dbReference>
<keyword evidence="4 11" id="KW-1133">Transmembrane helix</keyword>
<keyword evidence="14" id="KW-1185">Reference proteome</keyword>
<dbReference type="PROSITE" id="PS51371">
    <property type="entry name" value="CBS"/>
    <property type="match status" value="2"/>
</dbReference>
<organism evidence="13 14">
    <name type="scientific">Luteolibacter flavescens</name>
    <dbReference type="NCBI Taxonomy" id="1859460"/>
    <lineage>
        <taxon>Bacteria</taxon>
        <taxon>Pseudomonadati</taxon>
        <taxon>Verrucomicrobiota</taxon>
        <taxon>Verrucomicrobiia</taxon>
        <taxon>Verrucomicrobiales</taxon>
        <taxon>Verrucomicrobiaceae</taxon>
        <taxon>Luteolibacter</taxon>
    </lineage>
</organism>
<keyword evidence="8" id="KW-0868">Chloride</keyword>
<feature type="transmembrane region" description="Helical" evidence="11">
    <location>
        <begin position="153"/>
        <end position="178"/>
    </location>
</feature>
<evidence type="ECO:0000256" key="2">
    <source>
        <dbReference type="ARBA" id="ARBA00022448"/>
    </source>
</evidence>
<dbReference type="InterPro" id="IPR050368">
    <property type="entry name" value="ClC-type_chloride_channel"/>
</dbReference>
<keyword evidence="5" id="KW-0406">Ion transport</keyword>
<evidence type="ECO:0000256" key="4">
    <source>
        <dbReference type="ARBA" id="ARBA00022989"/>
    </source>
</evidence>
<sequence>MKSSAESLRLPLLAIVVGVIVAVAGIGLLKLIWLITNLCFHGRASAHEAVPDFTTFGAWAILVPAAGGLFIGWIARFVCPEVRGHGIPEAMQGVMTGQSRIPLKVALLKPLSTAVSIGTGGPFGAEGPIIATGGAVGSLLGQAIPCSTSERKILLAAGATAGMAAVFGTPLAAVLLSLELLLFEFRSRSLIPVALAAGAAMAVRACFGEPFPMLPLASGEPPGPMLSIASVAVGIAAGIAAVLLTHALHGIEHLYEKLPIPWMWWPALGGLAVGVIGWVDPRTLGPGYENLRSLLSGEMALSAIAALALFKFLSWTLCLGSGTAGGTLAPVMTLGGVTGALVAHGLHLIPGVETVPIGMAALVGMAAIFAGVSRAFLASVAFGFEATHSTSSFGPLLIGCALAVLVSRIAMRETMMTEKLARRGVRVPADYEPDALLGISVADVMLREPLTISPTTSVTDLAARMIGKEDRWNAARLIPITDESGHLLGIISRADVLAAVQAAPDASVLDAGIESPVVIHPDESLAEAADRMILHGVGRLPVVERGDTPRLVGLVSRREVLLARKHRLDAERR</sequence>
<feature type="transmembrane region" description="Helical" evidence="11">
    <location>
        <begin position="300"/>
        <end position="322"/>
    </location>
</feature>
<dbReference type="RefSeq" id="WP_264499472.1">
    <property type="nucleotide sequence ID" value="NZ_JAPDDS010000001.1"/>
</dbReference>
<dbReference type="InterPro" id="IPR014743">
    <property type="entry name" value="Cl-channel_core"/>
</dbReference>
<evidence type="ECO:0000256" key="10">
    <source>
        <dbReference type="PROSITE-ProRule" id="PRU00703"/>
    </source>
</evidence>
<proteinExistence type="predicted"/>
<keyword evidence="9" id="KW-0407">Ion channel</keyword>
<keyword evidence="2" id="KW-0813">Transport</keyword>
<evidence type="ECO:0000256" key="11">
    <source>
        <dbReference type="SAM" id="Phobius"/>
    </source>
</evidence>
<dbReference type="InterPro" id="IPR000644">
    <property type="entry name" value="CBS_dom"/>
</dbReference>
<dbReference type="Proteomes" id="UP001207930">
    <property type="component" value="Unassembled WGS sequence"/>
</dbReference>
<dbReference type="SMART" id="SM00116">
    <property type="entry name" value="CBS"/>
    <property type="match status" value="2"/>
</dbReference>
<keyword evidence="7" id="KW-0869">Chloride channel</keyword>
<feature type="transmembrane region" description="Helical" evidence="11">
    <location>
        <begin position="328"/>
        <end position="349"/>
    </location>
</feature>
<dbReference type="CDD" id="cd00400">
    <property type="entry name" value="Voltage_gated_ClC"/>
    <property type="match status" value="1"/>
</dbReference>
<dbReference type="InterPro" id="IPR046342">
    <property type="entry name" value="CBS_dom_sf"/>
</dbReference>
<feature type="domain" description="CBS" evidence="12">
    <location>
        <begin position="512"/>
        <end position="570"/>
    </location>
</feature>
<accession>A0ABT3FIX8</accession>